<name>A0A423DTN8_9PSED</name>
<organism evidence="2 3">
    <name type="scientific">Pseudomonas vranovensis</name>
    <dbReference type="NCBI Taxonomy" id="321661"/>
    <lineage>
        <taxon>Bacteria</taxon>
        <taxon>Pseudomonadati</taxon>
        <taxon>Pseudomonadota</taxon>
        <taxon>Gammaproteobacteria</taxon>
        <taxon>Pseudomonadales</taxon>
        <taxon>Pseudomonadaceae</taxon>
        <taxon>Pseudomonas</taxon>
    </lineage>
</organism>
<keyword evidence="2" id="KW-0418">Kinase</keyword>
<keyword evidence="2" id="KW-0808">Transferase</keyword>
<gene>
    <name evidence="2" type="ORF">BHU25_08395</name>
</gene>
<dbReference type="InterPro" id="IPR036641">
    <property type="entry name" value="HPT_dom_sf"/>
</dbReference>
<protein>
    <submittedName>
        <fullName evidence="2">Histidine kinase</fullName>
    </submittedName>
</protein>
<feature type="region of interest" description="Disordered" evidence="1">
    <location>
        <begin position="154"/>
        <end position="175"/>
    </location>
</feature>
<dbReference type="Gene3D" id="1.20.120.160">
    <property type="entry name" value="HPT domain"/>
    <property type="match status" value="1"/>
</dbReference>
<reference evidence="2 3" key="1">
    <citation type="submission" date="2016-10" db="EMBL/GenBank/DDBJ databases">
        <title>Comparative genome analysis of multiple Pseudomonas spp. focuses on biocontrol and plant growth promoting traits.</title>
        <authorList>
            <person name="Tao X.-Y."/>
            <person name="Taylor C.G."/>
        </authorList>
    </citation>
    <scope>NUCLEOTIDE SEQUENCE [LARGE SCALE GENOMIC DNA]</scope>
    <source>
        <strain evidence="2 3">15D11</strain>
    </source>
</reference>
<dbReference type="AlphaFoldDB" id="A0A423DTN8"/>
<accession>A0A423DTN8</accession>
<dbReference type="GO" id="GO:0016301">
    <property type="term" value="F:kinase activity"/>
    <property type="evidence" value="ECO:0007669"/>
    <property type="project" value="UniProtKB-KW"/>
</dbReference>
<sequence length="175" mass="18713">MMANDALHDSALQDFLIDAQVLLTKAEECLLHLQLIDNDPDACHCLNDTLATLVERAQALGLVEVASYSQQLQALLTPAQAQPALQGEALQALESCLTLLAWQLELIDPHTGRLSLDTEEQVQLLDTLASALSPQEALACASCIETRHTCEHPAPSLTASASVPSPALSSPIRDN</sequence>
<proteinExistence type="predicted"/>
<evidence type="ECO:0000313" key="2">
    <source>
        <dbReference type="EMBL" id="ROL75418.1"/>
    </source>
</evidence>
<evidence type="ECO:0000256" key="1">
    <source>
        <dbReference type="SAM" id="MobiDB-lite"/>
    </source>
</evidence>
<dbReference type="RefSeq" id="WP_404944418.1">
    <property type="nucleotide sequence ID" value="NZ_MOAM01000015.1"/>
</dbReference>
<dbReference type="Proteomes" id="UP000285286">
    <property type="component" value="Unassembled WGS sequence"/>
</dbReference>
<dbReference type="GO" id="GO:0000160">
    <property type="term" value="P:phosphorelay signal transduction system"/>
    <property type="evidence" value="ECO:0007669"/>
    <property type="project" value="InterPro"/>
</dbReference>
<keyword evidence="3" id="KW-1185">Reference proteome</keyword>
<comment type="caution">
    <text evidence="2">The sequence shown here is derived from an EMBL/GenBank/DDBJ whole genome shotgun (WGS) entry which is preliminary data.</text>
</comment>
<evidence type="ECO:0000313" key="3">
    <source>
        <dbReference type="Proteomes" id="UP000285286"/>
    </source>
</evidence>
<dbReference type="EMBL" id="MOAM01000015">
    <property type="protein sequence ID" value="ROL75418.1"/>
    <property type="molecule type" value="Genomic_DNA"/>
</dbReference>